<keyword evidence="4" id="KW-1185">Reference proteome</keyword>
<feature type="coiled-coil region" evidence="1">
    <location>
        <begin position="25"/>
        <end position="94"/>
    </location>
</feature>
<gene>
    <name evidence="3" type="ORF">AVEN_26813_1</name>
</gene>
<dbReference type="Proteomes" id="UP000499080">
    <property type="component" value="Unassembled WGS sequence"/>
</dbReference>
<comment type="caution">
    <text evidence="3">The sequence shown here is derived from an EMBL/GenBank/DDBJ whole genome shotgun (WGS) entry which is preliminary data.</text>
</comment>
<dbReference type="PANTHER" id="PTHR37162:SF11">
    <property type="match status" value="1"/>
</dbReference>
<keyword evidence="1" id="KW-0175">Coiled coil</keyword>
<proteinExistence type="predicted"/>
<evidence type="ECO:0000313" key="4">
    <source>
        <dbReference type="Proteomes" id="UP000499080"/>
    </source>
</evidence>
<evidence type="ECO:0000313" key="3">
    <source>
        <dbReference type="EMBL" id="GBM82633.1"/>
    </source>
</evidence>
<evidence type="ECO:0000256" key="2">
    <source>
        <dbReference type="SAM" id="MobiDB-lite"/>
    </source>
</evidence>
<evidence type="ECO:0000256" key="1">
    <source>
        <dbReference type="SAM" id="Coils"/>
    </source>
</evidence>
<reference evidence="3 4" key="1">
    <citation type="journal article" date="2019" name="Sci. Rep.">
        <title>Orb-weaving spider Araneus ventricosus genome elucidates the spidroin gene catalogue.</title>
        <authorList>
            <person name="Kono N."/>
            <person name="Nakamura H."/>
            <person name="Ohtoshi R."/>
            <person name="Moran D.A.P."/>
            <person name="Shinohara A."/>
            <person name="Yoshida Y."/>
            <person name="Fujiwara M."/>
            <person name="Mori M."/>
            <person name="Tomita M."/>
            <person name="Arakawa K."/>
        </authorList>
    </citation>
    <scope>NUCLEOTIDE SEQUENCE [LARGE SCALE GENOMIC DNA]</scope>
</reference>
<sequence length="820" mass="94085">MTRRSGRQGKYQRIVKLDKKDKDSKKECGEECEKLRKRCKQLNEECLDFEQETGELKRSIKHLEGMMEHLRFEIKELKKEKKELQQKLWEETSALSKNTTDRDALILHYLRKSKHEPKKNKDIELKKEEQRKSSRPIVKVDAYILNSENEPSTSNSVLASRSIRSSYFQVADEDDFLNESSLAEIHNGGILEGESGENRLLELQRRNTLCPPHLQSSYPLEIQNMTPSERKYYNPEEVSFDLGYFQVADEDDFLNESSLAEIHNGGILEGESGENRLLELQRRNTLCPPHLQSSYPLEIQNMTPSERKYYNPEEVSFDLGRKSYLYNGKRDIHKKPKSKYMESDSDDSDDSHSFPVKKNYKTWLSSTNDKHKAKCSLCNKEIDIGRMGEYAVKAHMQGVKHASLLEAKLSTARPIEFFCKATESAVKEASNDSASTSSTSDSSSITSFVTRKSALDAEILWTLKCVKSHYSYNSCQGNGELFRKMFPDSIIAKQFALGERKCSYLIVFGLAPYFKTKLIKNLESSEIFTLLFDETLNNSNQKKQLDVHVRYWEPYDNKVVTTYFGSAFLGHSTAKDILTEFYIIGSLSLSKLLQISMDGPSVNWSFYKTLQEDVQKQFSSNFANVGSCGLHIVNNSFRKEASSTEWNISSVLISLYWLLKDSPARREDFLKTSITKKLPVKFCNCRWLENNPAVDRAILIWDDVKLFVRNVQLGQLPKINSKSFSTILEATTDKLFVPKMNLFSSRKISETDRISEPVSKKHLRPSSSVAKGPSKDQGNQRKPSTPLKRVAAFVKRRSSTFITPSSVNRLMILRRKSKIH</sequence>
<name>A0A4Y2IXR2_ARAVE</name>
<accession>A0A4Y2IXR2</accession>
<feature type="region of interest" description="Disordered" evidence="2">
    <location>
        <begin position="1"/>
        <end position="23"/>
    </location>
</feature>
<dbReference type="EMBL" id="BGPR01003022">
    <property type="protein sequence ID" value="GBM82633.1"/>
    <property type="molecule type" value="Genomic_DNA"/>
</dbReference>
<organism evidence="3 4">
    <name type="scientific">Araneus ventricosus</name>
    <name type="common">Orbweaver spider</name>
    <name type="synonym">Epeira ventricosa</name>
    <dbReference type="NCBI Taxonomy" id="182803"/>
    <lineage>
        <taxon>Eukaryota</taxon>
        <taxon>Metazoa</taxon>
        <taxon>Ecdysozoa</taxon>
        <taxon>Arthropoda</taxon>
        <taxon>Chelicerata</taxon>
        <taxon>Arachnida</taxon>
        <taxon>Araneae</taxon>
        <taxon>Araneomorphae</taxon>
        <taxon>Entelegynae</taxon>
        <taxon>Araneoidea</taxon>
        <taxon>Araneidae</taxon>
        <taxon>Araneus</taxon>
    </lineage>
</organism>
<feature type="region of interest" description="Disordered" evidence="2">
    <location>
        <begin position="753"/>
        <end position="788"/>
    </location>
</feature>
<protein>
    <submittedName>
        <fullName evidence="3">Uncharacterized protein</fullName>
    </submittedName>
</protein>
<dbReference type="AlphaFoldDB" id="A0A4Y2IXR2"/>
<dbReference type="OrthoDB" id="2436455at2759"/>
<dbReference type="PANTHER" id="PTHR37162">
    <property type="entry name" value="HAT FAMILY DIMERISATION DOMAINCONTAINING PROTEIN-RELATED"/>
    <property type="match status" value="1"/>
</dbReference>